<dbReference type="InterPro" id="IPR006603">
    <property type="entry name" value="PQ-loop_rpt"/>
</dbReference>
<feature type="transmembrane region" description="Helical" evidence="8">
    <location>
        <begin position="81"/>
        <end position="102"/>
    </location>
</feature>
<dbReference type="Proteomes" id="UP000195521">
    <property type="component" value="Unassembled WGS sequence"/>
</dbReference>
<feature type="transmembrane region" description="Helical" evidence="8">
    <location>
        <begin position="52"/>
        <end position="75"/>
    </location>
</feature>
<dbReference type="OMA" id="NAQTNDH"/>
<dbReference type="Pfam" id="PF04193">
    <property type="entry name" value="PQ-loop"/>
    <property type="match status" value="2"/>
</dbReference>
<evidence type="ECO:0000313" key="10">
    <source>
        <dbReference type="Proteomes" id="UP000195521"/>
    </source>
</evidence>
<feature type="transmembrane region" description="Helical" evidence="8">
    <location>
        <begin position="114"/>
        <end position="131"/>
    </location>
</feature>
<keyword evidence="4" id="KW-0677">Repeat</keyword>
<feature type="transmembrane region" description="Helical" evidence="8">
    <location>
        <begin position="22"/>
        <end position="40"/>
    </location>
</feature>
<keyword evidence="2" id="KW-0813">Transport</keyword>
<dbReference type="Gene3D" id="1.20.1280.290">
    <property type="match status" value="2"/>
</dbReference>
<keyword evidence="6 8" id="KW-0472">Membrane</keyword>
<evidence type="ECO:0000313" key="9">
    <source>
        <dbReference type="EMBL" id="GAW81116.1"/>
    </source>
</evidence>
<evidence type="ECO:0000256" key="2">
    <source>
        <dbReference type="ARBA" id="ARBA00022448"/>
    </source>
</evidence>
<evidence type="ECO:0000256" key="1">
    <source>
        <dbReference type="ARBA" id="ARBA00004141"/>
    </source>
</evidence>
<keyword evidence="10" id="KW-1185">Reference proteome</keyword>
<protein>
    <submittedName>
        <fullName evidence="9">PQ loop repeat family protein</fullName>
    </submittedName>
</protein>
<comment type="similarity">
    <text evidence="7">Belongs to the MPDU1 (TC 2.A.43.3) family.</text>
</comment>
<dbReference type="OrthoDB" id="271506at2759"/>
<comment type="subcellular location">
    <subcellularLocation>
        <location evidence="1">Membrane</location>
        <topology evidence="1">Multi-pass membrane protein</topology>
    </subcellularLocation>
</comment>
<dbReference type="RefSeq" id="XP_028543705.1">
    <property type="nucleotide sequence ID" value="XM_028687904.1"/>
</dbReference>
<gene>
    <name evidence="9" type="ORF">PGO_093160</name>
</gene>
<dbReference type="InterPro" id="IPR016817">
    <property type="entry name" value="MannP-dilichol_defect-1"/>
</dbReference>
<dbReference type="EMBL" id="BDQF01000010">
    <property type="protein sequence ID" value="GAW81116.1"/>
    <property type="molecule type" value="Genomic_DNA"/>
</dbReference>
<evidence type="ECO:0000256" key="3">
    <source>
        <dbReference type="ARBA" id="ARBA00022692"/>
    </source>
</evidence>
<keyword evidence="5 8" id="KW-1133">Transmembrane helix</keyword>
<sequence>MKGMHFKVLSESFFDKQNIRSVLNNIFIYSIIIGSCFIKIPQLSKIVSKKNVSGLSFVSVYLETLVATSLIVFSIKEKLNIKLFIDVILINTQNILIILLMWKYSYKYSKRIKFLKAVLYVFFFLFLLFVLPDALAHLLGFVSAPLSCFSKIPQIYINYKNQNTGTLSFVTCFLIFCGNLARIYVILYNLNNRIYLILYYWKNTKKISAKNDKKKQL</sequence>
<accession>A0A1Y1JF32</accession>
<comment type="caution">
    <text evidence="9">The sequence shown here is derived from an EMBL/GenBank/DDBJ whole genome shotgun (WGS) entry which is preliminary data.</text>
</comment>
<keyword evidence="3 8" id="KW-0812">Transmembrane</keyword>
<evidence type="ECO:0000256" key="8">
    <source>
        <dbReference type="SAM" id="Phobius"/>
    </source>
</evidence>
<dbReference type="GeneID" id="39747834"/>
<proteinExistence type="inferred from homology"/>
<dbReference type="SMART" id="SM00679">
    <property type="entry name" value="CTNS"/>
    <property type="match status" value="2"/>
</dbReference>
<evidence type="ECO:0000256" key="4">
    <source>
        <dbReference type="ARBA" id="ARBA00022737"/>
    </source>
</evidence>
<dbReference type="PANTHER" id="PTHR12226:SF2">
    <property type="entry name" value="MANNOSE-P-DOLICHOL UTILIZATION DEFECT 1 PROTEIN"/>
    <property type="match status" value="1"/>
</dbReference>
<dbReference type="PANTHER" id="PTHR12226">
    <property type="entry name" value="MANNOSE-P-DOLICHOL UTILIZATION DEFECT 1 LEC35 -RELATED"/>
    <property type="match status" value="1"/>
</dbReference>
<feature type="transmembrane region" description="Helical" evidence="8">
    <location>
        <begin position="167"/>
        <end position="190"/>
    </location>
</feature>
<evidence type="ECO:0000256" key="6">
    <source>
        <dbReference type="ARBA" id="ARBA00023136"/>
    </source>
</evidence>
<evidence type="ECO:0000256" key="5">
    <source>
        <dbReference type="ARBA" id="ARBA00022989"/>
    </source>
</evidence>
<evidence type="ECO:0000256" key="7">
    <source>
        <dbReference type="ARBA" id="ARBA00038475"/>
    </source>
</evidence>
<dbReference type="AlphaFoldDB" id="A0A1Y1JF32"/>
<dbReference type="GO" id="GO:0016020">
    <property type="term" value="C:membrane"/>
    <property type="evidence" value="ECO:0007669"/>
    <property type="project" value="UniProtKB-SubCell"/>
</dbReference>
<reference evidence="10" key="1">
    <citation type="submission" date="2017-04" db="EMBL/GenBank/DDBJ databases">
        <title>Plasmodium gonderi genome.</title>
        <authorList>
            <person name="Arisue N."/>
            <person name="Honma H."/>
            <person name="Kawai S."/>
            <person name="Tougan T."/>
            <person name="Tanabe K."/>
            <person name="Horii T."/>
        </authorList>
    </citation>
    <scope>NUCLEOTIDE SEQUENCE [LARGE SCALE GENOMIC DNA]</scope>
    <source>
        <strain evidence="10">ATCC 30045</strain>
    </source>
</reference>
<name>A0A1Y1JF32_PLAGO</name>
<organism evidence="9 10">
    <name type="scientific">Plasmodium gonderi</name>
    <dbReference type="NCBI Taxonomy" id="77519"/>
    <lineage>
        <taxon>Eukaryota</taxon>
        <taxon>Sar</taxon>
        <taxon>Alveolata</taxon>
        <taxon>Apicomplexa</taxon>
        <taxon>Aconoidasida</taxon>
        <taxon>Haemosporida</taxon>
        <taxon>Plasmodiidae</taxon>
        <taxon>Plasmodium</taxon>
        <taxon>Plasmodium (Plasmodium)</taxon>
    </lineage>
</organism>